<dbReference type="RefSeq" id="WP_203672053.1">
    <property type="nucleotide sequence ID" value="NZ_BAAATT010000004.1"/>
</dbReference>
<feature type="transmembrane region" description="Helical" evidence="2">
    <location>
        <begin position="51"/>
        <end position="74"/>
    </location>
</feature>
<evidence type="ECO:0000313" key="3">
    <source>
        <dbReference type="EMBL" id="GIG18582.1"/>
    </source>
</evidence>
<keyword evidence="2" id="KW-0812">Transmembrane</keyword>
<sequence length="257" mass="28586">MGAADEPTQNLPEFKPGRSRPTEPLPRQRPDDDEETLLVEPPRRSRLGRALLALLVVLGVLAGGYFGLTASGLLPKFSNPFAEQKTDNTGPPLLLSIKDLSRFVAAEGNFEVIVDLKEDRKFIPDWLLNQRTLFVAAGTVEAYVDFSNLSDDKIVVSPDRKSVTITLPPPQVAEPKLDLDRSYVFAEERGLINRVSEFFDGDPNRQQETLLRAEQQLADAAKKSTLQQRAEENTRKTLESMMRSLGYTSVTVIFEGA</sequence>
<dbReference type="Proteomes" id="UP000660339">
    <property type="component" value="Unassembled WGS sequence"/>
</dbReference>
<name>A0A8J3LCZ0_9ACTN</name>
<evidence type="ECO:0000256" key="2">
    <source>
        <dbReference type="SAM" id="Phobius"/>
    </source>
</evidence>
<keyword evidence="4" id="KW-1185">Reference proteome</keyword>
<evidence type="ECO:0000256" key="1">
    <source>
        <dbReference type="SAM" id="MobiDB-lite"/>
    </source>
</evidence>
<dbReference type="Pfam" id="PF14014">
    <property type="entry name" value="DUF4230"/>
    <property type="match status" value="1"/>
</dbReference>
<dbReference type="InterPro" id="IPR025324">
    <property type="entry name" value="DUF4230"/>
</dbReference>
<dbReference type="EMBL" id="BONJ01000041">
    <property type="protein sequence ID" value="GIG18582.1"/>
    <property type="molecule type" value="Genomic_DNA"/>
</dbReference>
<keyword evidence="2" id="KW-1133">Transmembrane helix</keyword>
<protein>
    <recommendedName>
        <fullName evidence="5">DUF4230 domain-containing protein</fullName>
    </recommendedName>
</protein>
<gene>
    <name evidence="3" type="ORF">Cme02nite_69140</name>
</gene>
<comment type="caution">
    <text evidence="3">The sequence shown here is derived from an EMBL/GenBank/DDBJ whole genome shotgun (WGS) entry which is preliminary data.</text>
</comment>
<keyword evidence="2" id="KW-0472">Membrane</keyword>
<organism evidence="3 4">
    <name type="scientific">Catellatospora methionotrophica</name>
    <dbReference type="NCBI Taxonomy" id="121620"/>
    <lineage>
        <taxon>Bacteria</taxon>
        <taxon>Bacillati</taxon>
        <taxon>Actinomycetota</taxon>
        <taxon>Actinomycetes</taxon>
        <taxon>Micromonosporales</taxon>
        <taxon>Micromonosporaceae</taxon>
        <taxon>Catellatospora</taxon>
    </lineage>
</organism>
<accession>A0A8J3LCZ0</accession>
<evidence type="ECO:0008006" key="5">
    <source>
        <dbReference type="Google" id="ProtNLM"/>
    </source>
</evidence>
<proteinExistence type="predicted"/>
<reference evidence="3" key="1">
    <citation type="submission" date="2021-01" db="EMBL/GenBank/DDBJ databases">
        <title>Whole genome shotgun sequence of Catellatospora methionotrophica NBRC 14553.</title>
        <authorList>
            <person name="Komaki H."/>
            <person name="Tamura T."/>
        </authorList>
    </citation>
    <scope>NUCLEOTIDE SEQUENCE</scope>
    <source>
        <strain evidence="3">NBRC 14553</strain>
    </source>
</reference>
<dbReference type="AlphaFoldDB" id="A0A8J3LCZ0"/>
<evidence type="ECO:0000313" key="4">
    <source>
        <dbReference type="Proteomes" id="UP000660339"/>
    </source>
</evidence>
<feature type="region of interest" description="Disordered" evidence="1">
    <location>
        <begin position="1"/>
        <end position="35"/>
    </location>
</feature>